<keyword evidence="1" id="KW-0378">Hydrolase</keyword>
<dbReference type="Pfam" id="PF00702">
    <property type="entry name" value="Hydrolase"/>
    <property type="match status" value="1"/>
</dbReference>
<dbReference type="InterPro" id="IPR023214">
    <property type="entry name" value="HAD_sf"/>
</dbReference>
<evidence type="ECO:0000259" key="2">
    <source>
        <dbReference type="PROSITE" id="PS50943"/>
    </source>
</evidence>
<dbReference type="PRINTS" id="PR00413">
    <property type="entry name" value="HADHALOGNASE"/>
</dbReference>
<name>A0A2T2XM59_9FIRM</name>
<dbReference type="PANTHER" id="PTHR43316">
    <property type="entry name" value="HYDROLASE, HALOACID DELAHOGENASE-RELATED"/>
    <property type="match status" value="1"/>
</dbReference>
<feature type="domain" description="HTH cro/C1-type" evidence="2">
    <location>
        <begin position="24"/>
        <end position="41"/>
    </location>
</feature>
<dbReference type="EMBL" id="PXYW01000001">
    <property type="protein sequence ID" value="PSR35518.1"/>
    <property type="molecule type" value="Genomic_DNA"/>
</dbReference>
<dbReference type="AlphaFoldDB" id="A0A2T2XM59"/>
<dbReference type="InterPro" id="IPR001387">
    <property type="entry name" value="Cro/C1-type_HTH"/>
</dbReference>
<accession>A0A2T2XM59</accession>
<dbReference type="NCBIfam" id="TIGR01549">
    <property type="entry name" value="HAD-SF-IA-v1"/>
    <property type="match status" value="1"/>
</dbReference>
<dbReference type="PANTHER" id="PTHR43316:SF3">
    <property type="entry name" value="HALOACID DEHALOGENASE, TYPE II (AFU_ORTHOLOGUE AFUA_2G07750)-RELATED"/>
    <property type="match status" value="1"/>
</dbReference>
<dbReference type="InterPro" id="IPR051540">
    <property type="entry name" value="S-2-haloacid_dehalogenase"/>
</dbReference>
<dbReference type="PROSITE" id="PS50943">
    <property type="entry name" value="HTH_CROC1"/>
    <property type="match status" value="1"/>
</dbReference>
<proteinExistence type="predicted"/>
<sequence length="230" mass="26118">MVYKAVLFDLYGTLVPPFRMRQHITTIEEIAKILDVDFDDLHEGWVRDFPRRMQGEFSSVAQNLECIVQKLGKFPNPNVLAEAANVYRQFTIEGLAPKSGAIEFLKWLSWHEIRTGLVSNCSPDVVEVWETSSLAPYFGYCAFSCQERMIKPNIAIYRTVLNALEVDPSETLYVGDGSDEELTGALQCGMQAVLFQEDLSNTYDAHRSDVETWKGIVVRSFENLYEIITG</sequence>
<dbReference type="GO" id="GO:0016787">
    <property type="term" value="F:hydrolase activity"/>
    <property type="evidence" value="ECO:0007669"/>
    <property type="project" value="UniProtKB-KW"/>
</dbReference>
<dbReference type="SFLD" id="SFLDG01129">
    <property type="entry name" value="C1.5:_HAD__Beta-PGM__Phosphata"/>
    <property type="match status" value="1"/>
</dbReference>
<dbReference type="SFLD" id="SFLDS00003">
    <property type="entry name" value="Haloacid_Dehalogenase"/>
    <property type="match status" value="1"/>
</dbReference>
<gene>
    <name evidence="3" type="ORF">C7B46_00560</name>
</gene>
<dbReference type="InterPro" id="IPR036412">
    <property type="entry name" value="HAD-like_sf"/>
</dbReference>
<evidence type="ECO:0000313" key="3">
    <source>
        <dbReference type="EMBL" id="PSR35518.1"/>
    </source>
</evidence>
<dbReference type="SUPFAM" id="SSF56784">
    <property type="entry name" value="HAD-like"/>
    <property type="match status" value="1"/>
</dbReference>
<comment type="caution">
    <text evidence="3">The sequence shown here is derived from an EMBL/GenBank/DDBJ whole genome shotgun (WGS) entry which is preliminary data.</text>
</comment>
<reference evidence="3 4" key="1">
    <citation type="journal article" date="2014" name="BMC Genomics">
        <title>Comparison of environmental and isolate Sulfobacillus genomes reveals diverse carbon, sulfur, nitrogen, and hydrogen metabolisms.</title>
        <authorList>
            <person name="Justice N.B."/>
            <person name="Norman A."/>
            <person name="Brown C.T."/>
            <person name="Singh A."/>
            <person name="Thomas B.C."/>
            <person name="Banfield J.F."/>
        </authorList>
    </citation>
    <scope>NUCLEOTIDE SEQUENCE [LARGE SCALE GENOMIC DNA]</scope>
    <source>
        <strain evidence="3">AMDSBA4</strain>
    </source>
</reference>
<evidence type="ECO:0000256" key="1">
    <source>
        <dbReference type="ARBA" id="ARBA00022801"/>
    </source>
</evidence>
<dbReference type="Gene3D" id="3.40.50.1000">
    <property type="entry name" value="HAD superfamily/HAD-like"/>
    <property type="match status" value="1"/>
</dbReference>
<dbReference type="InterPro" id="IPR006439">
    <property type="entry name" value="HAD-SF_hydro_IA"/>
</dbReference>
<dbReference type="Proteomes" id="UP000242972">
    <property type="component" value="Unassembled WGS sequence"/>
</dbReference>
<protein>
    <recommendedName>
        <fullName evidence="2">HTH cro/C1-type domain-containing protein</fullName>
    </recommendedName>
</protein>
<evidence type="ECO:0000313" key="4">
    <source>
        <dbReference type="Proteomes" id="UP000242972"/>
    </source>
</evidence>
<organism evidence="3 4">
    <name type="scientific">Sulfobacillus benefaciens</name>
    <dbReference type="NCBI Taxonomy" id="453960"/>
    <lineage>
        <taxon>Bacteria</taxon>
        <taxon>Bacillati</taxon>
        <taxon>Bacillota</taxon>
        <taxon>Clostridia</taxon>
        <taxon>Eubacteriales</taxon>
        <taxon>Clostridiales Family XVII. Incertae Sedis</taxon>
        <taxon>Sulfobacillus</taxon>
    </lineage>
</organism>
<dbReference type="NCBIfam" id="TIGR01509">
    <property type="entry name" value="HAD-SF-IA-v3"/>
    <property type="match status" value="1"/>
</dbReference>